<reference evidence="2" key="3">
    <citation type="submission" date="2019-06" db="EMBL/GenBank/DDBJ databases">
        <authorList>
            <person name="Poynton C."/>
            <person name="Hasenbein S."/>
            <person name="Benoit J.B."/>
            <person name="Sepulveda M.S."/>
            <person name="Poelchau M.F."/>
            <person name="Murali S.C."/>
            <person name="Chen S."/>
            <person name="Glastad K.M."/>
            <person name="Werren J.H."/>
            <person name="Vineis J.H."/>
            <person name="Bowen J.L."/>
            <person name="Friedrich M."/>
            <person name="Jones J."/>
            <person name="Robertson H.M."/>
            <person name="Feyereisen R."/>
            <person name="Mechler-Hickson A."/>
            <person name="Mathers N."/>
            <person name="Lee C.E."/>
            <person name="Colbourne J.K."/>
            <person name="Biales A."/>
            <person name="Johnston J.S."/>
            <person name="Wellborn G.A."/>
            <person name="Rosendale A.J."/>
            <person name="Cridge A.G."/>
            <person name="Munoz-Torres M.C."/>
            <person name="Bain P.A."/>
            <person name="Manny A.R."/>
            <person name="Major K.M."/>
            <person name="Lambert F.N."/>
            <person name="Vulpe C.D."/>
            <person name="Tuck P."/>
            <person name="Blalock B.J."/>
            <person name="Lin Y.-Y."/>
            <person name="Smith M.E."/>
            <person name="Ochoa-Acuna H."/>
            <person name="Chen M.-J.M."/>
            <person name="Childers C.P."/>
            <person name="Qu J."/>
            <person name="Dugan S."/>
            <person name="Lee S.L."/>
            <person name="Chao H."/>
            <person name="Dinh H."/>
            <person name="Han Y."/>
            <person name="Doddapaneni H."/>
            <person name="Worley K.C."/>
            <person name="Muzny D.M."/>
            <person name="Gibbs R.A."/>
            <person name="Richards S."/>
        </authorList>
    </citation>
    <scope>NUCLEOTIDE SEQUENCE</scope>
    <source>
        <strain evidence="2">HAZT.00-mixed</strain>
        <tissue evidence="2">Whole organism</tissue>
    </source>
</reference>
<dbReference type="CTD" id="47384"/>
<comment type="similarity">
    <text evidence="1">Belongs to the RCAN family.</text>
</comment>
<reference evidence="2" key="1">
    <citation type="submission" date="2014-08" db="EMBL/GenBank/DDBJ databases">
        <authorList>
            <person name="Murali S."/>
            <person name="Richards S."/>
            <person name="Bandaranaike D."/>
            <person name="Bellair M."/>
            <person name="Blankenburg K."/>
            <person name="Chao H."/>
            <person name="Dinh H."/>
            <person name="Doddapaneni H."/>
            <person name="Dugan-Rocha S."/>
            <person name="Elkadiri S."/>
            <person name="Gnanaolivu R."/>
            <person name="Hughes D."/>
            <person name="Lee S."/>
            <person name="Li M."/>
            <person name="Ming W."/>
            <person name="Munidasa M."/>
            <person name="Muniz J."/>
            <person name="Nguyen L."/>
            <person name="Osuji N."/>
            <person name="Pu L.-L."/>
            <person name="Puazo M."/>
            <person name="Skinner E."/>
            <person name="Qu C."/>
            <person name="Quiroz J."/>
            <person name="Raj R."/>
            <person name="Weissenberger G."/>
            <person name="Xin Y."/>
            <person name="Zou X."/>
            <person name="Han Y."/>
            <person name="Worley K."/>
            <person name="Muzny D."/>
            <person name="Gibbs R."/>
        </authorList>
    </citation>
    <scope>NUCLEOTIDE SEQUENCE</scope>
    <source>
        <strain evidence="2">HAZT.00-mixed</strain>
        <tissue evidence="2">Whole organism</tissue>
    </source>
</reference>
<reference evidence="2" key="2">
    <citation type="journal article" date="2018" name="Environ. Sci. Technol.">
        <title>The Toxicogenome of Hyalella azteca: A Model for Sediment Ecotoxicology and Evolutionary Toxicology.</title>
        <authorList>
            <person name="Poynton H.C."/>
            <person name="Hasenbein S."/>
            <person name="Benoit J.B."/>
            <person name="Sepulveda M.S."/>
            <person name="Poelchau M.F."/>
            <person name="Hughes D.S.T."/>
            <person name="Murali S.C."/>
            <person name="Chen S."/>
            <person name="Glastad K.M."/>
            <person name="Goodisman M.A.D."/>
            <person name="Werren J.H."/>
            <person name="Vineis J.H."/>
            <person name="Bowen J.L."/>
            <person name="Friedrich M."/>
            <person name="Jones J."/>
            <person name="Robertson H.M."/>
            <person name="Feyereisen R."/>
            <person name="Mechler-Hickson A."/>
            <person name="Mathers N."/>
            <person name="Lee C.E."/>
            <person name="Colbourne J.K."/>
            <person name="Biales A."/>
            <person name="Johnston J.S."/>
            <person name="Wellborn G.A."/>
            <person name="Rosendale A.J."/>
            <person name="Cridge A.G."/>
            <person name="Munoz-Torres M.C."/>
            <person name="Bain P.A."/>
            <person name="Manny A.R."/>
            <person name="Major K.M."/>
            <person name="Lambert F.N."/>
            <person name="Vulpe C.D."/>
            <person name="Tuck P."/>
            <person name="Blalock B.J."/>
            <person name="Lin Y.Y."/>
            <person name="Smith M.E."/>
            <person name="Ochoa-Acuna H."/>
            <person name="Chen M.M."/>
            <person name="Childers C.P."/>
            <person name="Qu J."/>
            <person name="Dugan S."/>
            <person name="Lee S.L."/>
            <person name="Chao H."/>
            <person name="Dinh H."/>
            <person name="Han Y."/>
            <person name="Doddapaneni H."/>
            <person name="Worley K.C."/>
            <person name="Muzny D.M."/>
            <person name="Gibbs R.A."/>
            <person name="Richards S."/>
        </authorList>
    </citation>
    <scope>NUCLEOTIDE SEQUENCE</scope>
    <source>
        <strain evidence="2">HAZT.00-mixed</strain>
        <tissue evidence="2">Whole organism</tissue>
    </source>
</reference>
<evidence type="ECO:0000313" key="2">
    <source>
        <dbReference type="EMBL" id="KAA0195774.1"/>
    </source>
</evidence>
<dbReference type="GO" id="GO:0005737">
    <property type="term" value="C:cytoplasm"/>
    <property type="evidence" value="ECO:0007669"/>
    <property type="project" value="TreeGrafter"/>
</dbReference>
<dbReference type="GeneID" id="108674144"/>
<dbReference type="AlphaFoldDB" id="A0A6A0H1A8"/>
<dbReference type="OrthoDB" id="17212at2759"/>
<keyword evidence="3" id="KW-1185">Reference proteome</keyword>
<dbReference type="SUPFAM" id="SSF54928">
    <property type="entry name" value="RNA-binding domain, RBD"/>
    <property type="match status" value="1"/>
</dbReference>
<organism evidence="2">
    <name type="scientific">Hyalella azteca</name>
    <name type="common">Amphipod</name>
    <dbReference type="NCBI Taxonomy" id="294128"/>
    <lineage>
        <taxon>Eukaryota</taxon>
        <taxon>Metazoa</taxon>
        <taxon>Ecdysozoa</taxon>
        <taxon>Arthropoda</taxon>
        <taxon>Crustacea</taxon>
        <taxon>Multicrustacea</taxon>
        <taxon>Malacostraca</taxon>
        <taxon>Eumalacostraca</taxon>
        <taxon>Peracarida</taxon>
        <taxon>Amphipoda</taxon>
        <taxon>Senticaudata</taxon>
        <taxon>Talitrida</taxon>
        <taxon>Talitroidea</taxon>
        <taxon>Hyalellidae</taxon>
        <taxon>Hyalella</taxon>
    </lineage>
</organism>
<dbReference type="GO" id="GO:0019722">
    <property type="term" value="P:calcium-mediated signaling"/>
    <property type="evidence" value="ECO:0007669"/>
    <property type="project" value="InterPro"/>
</dbReference>
<evidence type="ECO:0000313" key="3">
    <source>
        <dbReference type="Proteomes" id="UP000694843"/>
    </source>
</evidence>
<reference evidence="4" key="4">
    <citation type="submission" date="2025-04" db="UniProtKB">
        <authorList>
            <consortium name="RefSeq"/>
        </authorList>
    </citation>
    <scope>IDENTIFICATION</scope>
    <source>
        <tissue evidence="4">Whole organism</tissue>
    </source>
</reference>
<dbReference type="GO" id="GO:0008597">
    <property type="term" value="F:calcium-dependent protein serine/threonine phosphatase regulator activity"/>
    <property type="evidence" value="ECO:0007669"/>
    <property type="project" value="TreeGrafter"/>
</dbReference>
<dbReference type="RefSeq" id="XP_018017541.1">
    <property type="nucleotide sequence ID" value="XM_018162052.2"/>
</dbReference>
<accession>A0A6A0H1A8</accession>
<evidence type="ECO:0000256" key="1">
    <source>
        <dbReference type="ARBA" id="ARBA00008209"/>
    </source>
</evidence>
<dbReference type="InterPro" id="IPR006931">
    <property type="entry name" value="Calcipressin"/>
</dbReference>
<dbReference type="PANTHER" id="PTHR10300:SF14">
    <property type="entry name" value="PROTEIN SARAH"/>
    <property type="match status" value="1"/>
</dbReference>
<dbReference type="Gene3D" id="3.30.70.330">
    <property type="match status" value="1"/>
</dbReference>
<evidence type="ECO:0000313" key="4">
    <source>
        <dbReference type="RefSeq" id="XP_018017541.1"/>
    </source>
</evidence>
<dbReference type="KEGG" id="hazt:108674144"/>
<dbReference type="Proteomes" id="UP000694843">
    <property type="component" value="Unplaced"/>
</dbReference>
<protein>
    <submittedName>
        <fullName evidence="4">Calcipressin-1</fullName>
    </submittedName>
</protein>
<dbReference type="GO" id="GO:0005634">
    <property type="term" value="C:nucleus"/>
    <property type="evidence" value="ECO:0007669"/>
    <property type="project" value="TreeGrafter"/>
</dbReference>
<dbReference type="OMA" id="ESGCHFD"/>
<gene>
    <name evidence="4" type="primary">LOC108674144</name>
    <name evidence="2" type="ORF">HAZT_HAZT006134</name>
</gene>
<proteinExistence type="inferred from homology"/>
<name>A0A6A0H1A8_HYAAZ</name>
<dbReference type="InterPro" id="IPR035979">
    <property type="entry name" value="RBD_domain_sf"/>
</dbReference>
<dbReference type="EMBL" id="JQDR03009370">
    <property type="protein sequence ID" value="KAA0195774.1"/>
    <property type="molecule type" value="Genomic_DNA"/>
</dbReference>
<dbReference type="PANTHER" id="PTHR10300">
    <property type="entry name" value="CALCIPRESSIN"/>
    <property type="match status" value="1"/>
</dbReference>
<dbReference type="Proteomes" id="UP000711488">
    <property type="component" value="Unassembled WGS sequence"/>
</dbReference>
<dbReference type="InterPro" id="IPR012677">
    <property type="entry name" value="Nucleotide-bd_a/b_plait_sf"/>
</dbReference>
<dbReference type="Pfam" id="PF04847">
    <property type="entry name" value="Calcipressin"/>
    <property type="match status" value="1"/>
</dbReference>
<dbReference type="GO" id="GO:0003676">
    <property type="term" value="F:nucleic acid binding"/>
    <property type="evidence" value="ECO:0007669"/>
    <property type="project" value="InterPro"/>
</dbReference>
<sequence>MLIEDRLSTIHIDEEPEEGETEASNENPLPKGLLVTNLPVEVFDHDDKQAEFEGAFRALDPNATFNYFKSFTRARVNFTNHDLAATARHLFDLNLFGCQVVRCYLTQPIVVGSGAPHLMPPKREKQFLISPPASPPVGWQPVEEGQPIINYDILSALADLAPGEAHELHPPSRSQPGIVVHVCEEGAVTHDELGLVKRCIGVRLPQTARPSTASAPAE</sequence>